<feature type="compositionally biased region" description="Pro residues" evidence="4">
    <location>
        <begin position="401"/>
        <end position="410"/>
    </location>
</feature>
<sequence length="633" mass="66574">MSAPSPSGGNAASPMGPPQQSLSPMPPPQATSPAVGPPQVPSPMGPPQAPSPMGPPVMSPGPAQGPPPGPGMAPQGGPGPHHAYPQGPQGGQGWQQPPGPYLNNYQSQPPQGQQGSPAMGPGGHHPPQGPPGAPSGGSLAPPSSGGGPNGPSPSGGSFQQENLHALQKAINTMEDKGMQNDPRYTDLVNMRAKYGTISMGPPPPSGSTTPGGTPGPGPSGPPGGPAYGPPVTTGPDGQRTGLLNPNQMHQLRAQIMAYRCIARNQPVPPQVTQLAQGRRPEQDPNRPLGPGPGGPPTGPPTGPPPGPPTGPPTGPPAGPPSGPPTGPQPGPPPGPPLPPGPSGPPGPPSMPYPRHPGPMAVVRPPYNGTGPPHPQTPPPPASVMGAQPGTTGPLHGTTPRPQVPQAPTPTTPVTAGGKTSRVTPITKPSGVDPLVLLQERENRLSTRIAHRIDELTALPATMADDLKVKAQIELRALRLLNFQRQLRAEVVGCNRKDTTLETAINIKAYKRTKRQGLREARITEKLEKQQKLEAERKKRQKHQEYLNAVLQHGRELKEFHRQNNLKINKLNKALLMHHMNAEREKQKEQERIEKERLRRLMLEDEEGYRKLIDEKKDKRLAYLLSRPTSSLPI</sequence>
<keyword evidence="7" id="KW-0347">Helicase</keyword>
<name>A0A8J4YFB7_CHIOP</name>
<feature type="coiled-coil region" evidence="3">
    <location>
        <begin position="571"/>
        <end position="605"/>
    </location>
</feature>
<dbReference type="GO" id="GO:0005524">
    <property type="term" value="F:ATP binding"/>
    <property type="evidence" value="ECO:0007669"/>
    <property type="project" value="InterPro"/>
</dbReference>
<feature type="region of interest" description="Disordered" evidence="4">
    <location>
        <begin position="267"/>
        <end position="427"/>
    </location>
</feature>
<dbReference type="OrthoDB" id="6017at2759"/>
<evidence type="ECO:0000259" key="6">
    <source>
        <dbReference type="PROSITE" id="PS51666"/>
    </source>
</evidence>
<keyword evidence="2" id="KW-0539">Nucleus</keyword>
<evidence type="ECO:0000313" key="8">
    <source>
        <dbReference type="Proteomes" id="UP000770661"/>
    </source>
</evidence>
<feature type="compositionally biased region" description="Pro residues" evidence="4">
    <location>
        <begin position="287"/>
        <end position="356"/>
    </location>
</feature>
<evidence type="ECO:0000256" key="1">
    <source>
        <dbReference type="ARBA" id="ARBA00004123"/>
    </source>
</evidence>
<comment type="caution">
    <text evidence="7">The sequence shown here is derived from an EMBL/GenBank/DDBJ whole genome shotgun (WGS) entry which is preliminary data.</text>
</comment>
<keyword evidence="8" id="KW-1185">Reference proteome</keyword>
<dbReference type="InterPro" id="IPR014012">
    <property type="entry name" value="HSA_dom"/>
</dbReference>
<feature type="compositionally biased region" description="Pro residues" evidence="4">
    <location>
        <begin position="24"/>
        <end position="71"/>
    </location>
</feature>
<protein>
    <submittedName>
        <fullName evidence="7">ATP-dependent helicase brm</fullName>
    </submittedName>
</protein>
<evidence type="ECO:0000256" key="3">
    <source>
        <dbReference type="SAM" id="Coils"/>
    </source>
</evidence>
<dbReference type="GO" id="GO:0004386">
    <property type="term" value="F:helicase activity"/>
    <property type="evidence" value="ECO:0007669"/>
    <property type="project" value="UniProtKB-KW"/>
</dbReference>
<dbReference type="EMBL" id="JACEEZ010010429">
    <property type="protein sequence ID" value="KAG0721839.1"/>
    <property type="molecule type" value="Genomic_DNA"/>
</dbReference>
<evidence type="ECO:0000313" key="7">
    <source>
        <dbReference type="EMBL" id="KAG0721839.1"/>
    </source>
</evidence>
<evidence type="ECO:0000256" key="4">
    <source>
        <dbReference type="SAM" id="MobiDB-lite"/>
    </source>
</evidence>
<evidence type="ECO:0000259" key="5">
    <source>
        <dbReference type="PROSITE" id="PS51204"/>
    </source>
</evidence>
<feature type="compositionally biased region" description="Low complexity" evidence="4">
    <location>
        <begin position="106"/>
        <end position="119"/>
    </location>
</feature>
<feature type="compositionally biased region" description="Pro residues" evidence="4">
    <location>
        <begin position="213"/>
        <end position="228"/>
    </location>
</feature>
<dbReference type="GO" id="GO:0005634">
    <property type="term" value="C:nucleus"/>
    <property type="evidence" value="ECO:0007669"/>
    <property type="project" value="UniProtKB-SubCell"/>
</dbReference>
<comment type="subcellular location">
    <subcellularLocation>
        <location evidence="1">Nucleus</location>
    </subcellularLocation>
</comment>
<dbReference type="GO" id="GO:0006355">
    <property type="term" value="P:regulation of DNA-templated transcription"/>
    <property type="evidence" value="ECO:0007669"/>
    <property type="project" value="InterPro"/>
</dbReference>
<keyword evidence="7" id="KW-0547">Nucleotide-binding</keyword>
<dbReference type="SMART" id="SM00951">
    <property type="entry name" value="QLQ"/>
    <property type="match status" value="1"/>
</dbReference>
<feature type="compositionally biased region" description="Low complexity" evidence="4">
    <location>
        <begin position="388"/>
        <end position="400"/>
    </location>
</feature>
<reference evidence="7" key="1">
    <citation type="submission" date="2020-07" db="EMBL/GenBank/DDBJ databases">
        <title>The High-quality genome of the commercially important snow crab, Chionoecetes opilio.</title>
        <authorList>
            <person name="Jeong J.-H."/>
            <person name="Ryu S."/>
        </authorList>
    </citation>
    <scope>NUCLEOTIDE SEQUENCE</scope>
    <source>
        <strain evidence="7">MADBK_172401_WGS</strain>
        <tissue evidence="7">Digestive gland</tissue>
    </source>
</reference>
<dbReference type="SMART" id="SM00573">
    <property type="entry name" value="HSA"/>
    <property type="match status" value="1"/>
</dbReference>
<dbReference type="InterPro" id="IPR014978">
    <property type="entry name" value="Gln-Leu-Gln_QLQ"/>
</dbReference>
<dbReference type="Proteomes" id="UP000770661">
    <property type="component" value="Unassembled WGS sequence"/>
</dbReference>
<feature type="region of interest" description="Disordered" evidence="4">
    <location>
        <begin position="1"/>
        <end position="248"/>
    </location>
</feature>
<dbReference type="AlphaFoldDB" id="A0A8J4YFB7"/>
<dbReference type="CDD" id="cd22249">
    <property type="entry name" value="UDM1_RNF168_RNF169-like"/>
    <property type="match status" value="1"/>
</dbReference>
<keyword evidence="3" id="KW-0175">Coiled coil</keyword>
<keyword evidence="7" id="KW-0378">Hydrolase</keyword>
<proteinExistence type="predicted"/>
<feature type="domain" description="QLQ" evidence="6">
    <location>
        <begin position="242"/>
        <end position="277"/>
    </location>
</feature>
<dbReference type="PROSITE" id="PS51666">
    <property type="entry name" value="QLQ"/>
    <property type="match status" value="1"/>
</dbReference>
<feature type="compositionally biased region" description="Low complexity" evidence="4">
    <location>
        <begin position="1"/>
        <end position="23"/>
    </location>
</feature>
<dbReference type="PROSITE" id="PS51204">
    <property type="entry name" value="HSA"/>
    <property type="match status" value="1"/>
</dbReference>
<keyword evidence="7" id="KW-0067">ATP-binding</keyword>
<gene>
    <name evidence="7" type="primary">brm</name>
    <name evidence="7" type="ORF">GWK47_045629</name>
</gene>
<feature type="compositionally biased region" description="Pro residues" evidence="4">
    <location>
        <begin position="371"/>
        <end position="381"/>
    </location>
</feature>
<feature type="domain" description="HSA" evidence="5">
    <location>
        <begin position="530"/>
        <end position="602"/>
    </location>
</feature>
<dbReference type="Gene3D" id="1.20.5.170">
    <property type="match status" value="1"/>
</dbReference>
<dbReference type="Pfam" id="PF07529">
    <property type="entry name" value="HSA"/>
    <property type="match status" value="1"/>
</dbReference>
<organism evidence="7 8">
    <name type="scientific">Chionoecetes opilio</name>
    <name type="common">Atlantic snow crab</name>
    <name type="synonym">Cancer opilio</name>
    <dbReference type="NCBI Taxonomy" id="41210"/>
    <lineage>
        <taxon>Eukaryota</taxon>
        <taxon>Metazoa</taxon>
        <taxon>Ecdysozoa</taxon>
        <taxon>Arthropoda</taxon>
        <taxon>Crustacea</taxon>
        <taxon>Multicrustacea</taxon>
        <taxon>Malacostraca</taxon>
        <taxon>Eumalacostraca</taxon>
        <taxon>Eucarida</taxon>
        <taxon>Decapoda</taxon>
        <taxon>Pleocyemata</taxon>
        <taxon>Brachyura</taxon>
        <taxon>Eubrachyura</taxon>
        <taxon>Majoidea</taxon>
        <taxon>Majidae</taxon>
        <taxon>Chionoecetes</taxon>
    </lineage>
</organism>
<dbReference type="FunFam" id="1.20.5.170:FF:000008">
    <property type="entry name" value="probable global transcription activator SNF2L2 isoform X1"/>
    <property type="match status" value="1"/>
</dbReference>
<dbReference type="Pfam" id="PF08880">
    <property type="entry name" value="QLQ"/>
    <property type="match status" value="1"/>
</dbReference>
<evidence type="ECO:0000256" key="2">
    <source>
        <dbReference type="ARBA" id="ARBA00023242"/>
    </source>
</evidence>
<accession>A0A8J4YFB7</accession>